<dbReference type="InterPro" id="IPR001387">
    <property type="entry name" value="Cro/C1-type_HTH"/>
</dbReference>
<dbReference type="KEGG" id="glo:Glov_2898"/>
<feature type="region of interest" description="Disordered" evidence="1">
    <location>
        <begin position="1"/>
        <end position="25"/>
    </location>
</feature>
<dbReference type="Pfam" id="PF01381">
    <property type="entry name" value="HTH_3"/>
    <property type="match status" value="1"/>
</dbReference>
<dbReference type="RefSeq" id="WP_012470930.1">
    <property type="nucleotide sequence ID" value="NC_010814.1"/>
</dbReference>
<dbReference type="InterPro" id="IPR010982">
    <property type="entry name" value="Lambda_DNA-bd_dom_sf"/>
</dbReference>
<evidence type="ECO:0000259" key="2">
    <source>
        <dbReference type="PROSITE" id="PS50943"/>
    </source>
</evidence>
<dbReference type="PROSITE" id="PS50943">
    <property type="entry name" value="HTH_CROC1"/>
    <property type="match status" value="1"/>
</dbReference>
<dbReference type="EMBL" id="CP001089">
    <property type="protein sequence ID" value="ACD96605.1"/>
    <property type="molecule type" value="Genomic_DNA"/>
</dbReference>
<dbReference type="HOGENOM" id="CLU_066192_47_2_7"/>
<evidence type="ECO:0000313" key="4">
    <source>
        <dbReference type="Proteomes" id="UP000002420"/>
    </source>
</evidence>
<dbReference type="OrthoDB" id="9154356at2"/>
<protein>
    <submittedName>
        <fullName evidence="3">Transcriptional regulator, XRE family</fullName>
    </submittedName>
</protein>
<evidence type="ECO:0000313" key="3">
    <source>
        <dbReference type="EMBL" id="ACD96605.1"/>
    </source>
</evidence>
<dbReference type="eggNOG" id="COG1396">
    <property type="taxonomic scope" value="Bacteria"/>
</dbReference>
<keyword evidence="4" id="KW-1185">Reference proteome</keyword>
<accession>B3E832</accession>
<reference evidence="3 4" key="1">
    <citation type="submission" date="2008-05" db="EMBL/GenBank/DDBJ databases">
        <title>Complete sequence of chromosome of Geobacter lovleyi SZ.</title>
        <authorList>
            <consortium name="US DOE Joint Genome Institute"/>
            <person name="Lucas S."/>
            <person name="Copeland A."/>
            <person name="Lapidus A."/>
            <person name="Glavina del Rio T."/>
            <person name="Dalin E."/>
            <person name="Tice H."/>
            <person name="Bruce D."/>
            <person name="Goodwin L."/>
            <person name="Pitluck S."/>
            <person name="Chertkov O."/>
            <person name="Meincke L."/>
            <person name="Brettin T."/>
            <person name="Detter J.C."/>
            <person name="Han C."/>
            <person name="Tapia R."/>
            <person name="Kuske C.R."/>
            <person name="Schmutz J."/>
            <person name="Larimer F."/>
            <person name="Land M."/>
            <person name="Hauser L."/>
            <person name="Kyrpides N."/>
            <person name="Mikhailova N."/>
            <person name="Sung Y."/>
            <person name="Fletcher K.E."/>
            <person name="Ritalahti K.M."/>
            <person name="Loeffler F.E."/>
            <person name="Richardson P."/>
        </authorList>
    </citation>
    <scope>NUCLEOTIDE SEQUENCE [LARGE SCALE GENOMIC DNA]</scope>
    <source>
        <strain evidence="4">ATCC BAA-1151 / DSM 17278 / SZ</strain>
    </source>
</reference>
<proteinExistence type="predicted"/>
<sequence length="83" mass="9268">MVHKISSPETLGQALRAERKNKGMSQKVVGHSVGMEQHTISKIEKGNPGTELNTLFRLLAALDLELTIQPRQKPTFENTGDQW</sequence>
<dbReference type="AlphaFoldDB" id="B3E832"/>
<organism evidence="3 4">
    <name type="scientific">Trichlorobacter lovleyi (strain ATCC BAA-1151 / DSM 17278 / SZ)</name>
    <name type="common">Geobacter lovleyi</name>
    <dbReference type="NCBI Taxonomy" id="398767"/>
    <lineage>
        <taxon>Bacteria</taxon>
        <taxon>Pseudomonadati</taxon>
        <taxon>Thermodesulfobacteriota</taxon>
        <taxon>Desulfuromonadia</taxon>
        <taxon>Geobacterales</taxon>
        <taxon>Geobacteraceae</taxon>
        <taxon>Trichlorobacter</taxon>
    </lineage>
</organism>
<dbReference type="SUPFAM" id="SSF47413">
    <property type="entry name" value="lambda repressor-like DNA-binding domains"/>
    <property type="match status" value="1"/>
</dbReference>
<evidence type="ECO:0000256" key="1">
    <source>
        <dbReference type="SAM" id="MobiDB-lite"/>
    </source>
</evidence>
<dbReference type="Proteomes" id="UP000002420">
    <property type="component" value="Chromosome"/>
</dbReference>
<dbReference type="Gene3D" id="1.10.260.40">
    <property type="entry name" value="lambda repressor-like DNA-binding domains"/>
    <property type="match status" value="1"/>
</dbReference>
<dbReference type="CDD" id="cd00093">
    <property type="entry name" value="HTH_XRE"/>
    <property type="match status" value="1"/>
</dbReference>
<gene>
    <name evidence="3" type="ordered locus">Glov_2898</name>
</gene>
<feature type="domain" description="HTH cro/C1-type" evidence="2">
    <location>
        <begin position="15"/>
        <end position="69"/>
    </location>
</feature>
<dbReference type="GO" id="GO:0003677">
    <property type="term" value="F:DNA binding"/>
    <property type="evidence" value="ECO:0007669"/>
    <property type="project" value="InterPro"/>
</dbReference>
<dbReference type="SMART" id="SM00530">
    <property type="entry name" value="HTH_XRE"/>
    <property type="match status" value="1"/>
</dbReference>
<name>B3E832_TRIL1</name>
<dbReference type="STRING" id="398767.Glov_2898"/>